<dbReference type="Pfam" id="PF17862">
    <property type="entry name" value="AAA_lid_3"/>
    <property type="match status" value="1"/>
</dbReference>
<organism evidence="7 8">
    <name type="scientific">[Torrubiella] hemipterigena</name>
    <dbReference type="NCBI Taxonomy" id="1531966"/>
    <lineage>
        <taxon>Eukaryota</taxon>
        <taxon>Fungi</taxon>
        <taxon>Dikarya</taxon>
        <taxon>Ascomycota</taxon>
        <taxon>Pezizomycotina</taxon>
        <taxon>Sordariomycetes</taxon>
        <taxon>Hypocreomycetidae</taxon>
        <taxon>Hypocreales</taxon>
        <taxon>Clavicipitaceae</taxon>
        <taxon>Clavicipitaceae incertae sedis</taxon>
        <taxon>'Torrubiella' clade</taxon>
    </lineage>
</organism>
<evidence type="ECO:0000313" key="7">
    <source>
        <dbReference type="EMBL" id="CEJ92174.1"/>
    </source>
</evidence>
<name>A0A0A1TBR2_9HYPO</name>
<dbReference type="HOGENOM" id="CLU_004223_0_0_1"/>
<dbReference type="Proteomes" id="UP000039046">
    <property type="component" value="Unassembled WGS sequence"/>
</dbReference>
<feature type="compositionally biased region" description="Basic and acidic residues" evidence="5">
    <location>
        <begin position="630"/>
        <end position="656"/>
    </location>
</feature>
<keyword evidence="3" id="KW-0472">Membrane</keyword>
<sequence length="992" mass="109784">MTRPIRRVIPTALLVESAGLPSPLPRSARQYSAAATAGGRPSEPKAESEGQAEIQSSIDIPSSRHRASQSISGRSRILRKTQPSALPPVVLPATFVDDNVTVHASNSQPRLALALIEDAKRERTSKFPPANATQNASTASFTASYFDSALNLLLLKDKTFAADLDAFYEDPTKALHDWESNETIKKVTRVWDMIIDSTEHSIAALDTSRQSKYTYRGRPFWWWHLHKDLDTKSGTVEGRARFPISRLRKHIDLNYQLDHSLSHAIGDLPTETFALFCDALGAELKTPATEVSLSNSSKRPINILSMSGYSGKGISETIASHIAFVEGADLIRLDAQDLATVVGNYLGQNIAFSRGGLSTLGYRTALANGKLMQNASLSSRHEVDEDDTDNTVITARIAGLKSLEEDLQKIKEGGFDCFTKWEHLKIDKALQSIIQSILPTSETNDEPPVLVHIHDIVELSMTLEGSILLNSLRKVVDNAWRNGRRIAIIGTSSTEQPSDEYQDAVLELSQSDFVVSRHMDINATVHTDSVLDGDIQPSLQRTDIFFENAQNIRRMIHALKPEAKAPSLEEFSTFLPFSISMLCNSILPVPEVYQLARSICHNGPDSELALRNTLMERVKMGPMSQTPGKKLLDEDSADSKSASEKAPGADDAKTETRAPVKLNEYEKRIAVGQINKENLRVTFADVHTTPETISSLKLLTSLALVRPDAFSYGVLAADKIPGCLLYGPPGTGKTMLAKAVAKESGANMLEISGATINDKYVGESEKLIRAVFTMAKRLSPCVVFIDEADSLLANRSIQNQRASHREHINQFLKEWDGMEETNAFIMVATNRPFDLDDAVLRRLPRRLLIDLPLQEDRVAIFNLLLKDETLEDGIDIQDYAKRTPNYSGSDLKNLCVAAAMAAVEEENIEAERHTGPEPFQYPTRRVLKHHHFEEALKNIPASINEDMASLKAIRNFDEQYGGKRGKNRRSAMGFGVVDESKPETKEARVRQD</sequence>
<reference evidence="7 8" key="1">
    <citation type="journal article" date="2015" name="Genome Announc.">
        <title>Draft Genome Sequence and Gene Annotation of the Entomopathogenic Fungus Verticillium hemipterigenum.</title>
        <authorList>
            <person name="Horn F."/>
            <person name="Habel A."/>
            <person name="Scharf D.H."/>
            <person name="Dworschak J."/>
            <person name="Brakhage A.A."/>
            <person name="Guthke R."/>
            <person name="Hertweck C."/>
            <person name="Linde J."/>
        </authorList>
    </citation>
    <scope>NUCLEOTIDE SEQUENCE [LARGE SCALE GENOMIC DNA]</scope>
</reference>
<dbReference type="PANTHER" id="PTHR45644:SF56">
    <property type="entry name" value="AAA ATPASE, PUTATIVE (AFU_ORTHOLOGUE AFUA_2G12920)-RELATED"/>
    <property type="match status" value="1"/>
</dbReference>
<dbReference type="InterPro" id="IPR027417">
    <property type="entry name" value="P-loop_NTPase"/>
</dbReference>
<dbReference type="STRING" id="1531966.A0A0A1TBR2"/>
<dbReference type="OrthoDB" id="39734at2759"/>
<feature type="region of interest" description="Disordered" evidence="5">
    <location>
        <begin position="621"/>
        <end position="656"/>
    </location>
</feature>
<feature type="region of interest" description="Disordered" evidence="5">
    <location>
        <begin position="19"/>
        <end position="79"/>
    </location>
</feature>
<dbReference type="InterPro" id="IPR003593">
    <property type="entry name" value="AAA+_ATPase"/>
</dbReference>
<proteinExistence type="predicted"/>
<dbReference type="SMART" id="SM00382">
    <property type="entry name" value="AAA"/>
    <property type="match status" value="1"/>
</dbReference>
<comment type="subcellular location">
    <subcellularLocation>
        <location evidence="1">Mitochondrion outer membrane</location>
        <topology evidence="1">Single-pass membrane protein</topology>
    </subcellularLocation>
</comment>
<keyword evidence="2" id="KW-0547">Nucleotide-binding</keyword>
<dbReference type="InterPro" id="IPR051701">
    <property type="entry name" value="Mito_OM_Translocase_MSP1"/>
</dbReference>
<evidence type="ECO:0000256" key="4">
    <source>
        <dbReference type="ARBA" id="ARBA00022840"/>
    </source>
</evidence>
<evidence type="ECO:0000256" key="3">
    <source>
        <dbReference type="ARBA" id="ARBA00022787"/>
    </source>
</evidence>
<dbReference type="SUPFAM" id="SSF52540">
    <property type="entry name" value="P-loop containing nucleoside triphosphate hydrolases"/>
    <property type="match status" value="1"/>
</dbReference>
<dbReference type="InterPro" id="IPR041569">
    <property type="entry name" value="AAA_lid_3"/>
</dbReference>
<dbReference type="InterPro" id="IPR003959">
    <property type="entry name" value="ATPase_AAA_core"/>
</dbReference>
<evidence type="ECO:0000256" key="1">
    <source>
        <dbReference type="ARBA" id="ARBA00004572"/>
    </source>
</evidence>
<dbReference type="Gene3D" id="1.10.8.60">
    <property type="match status" value="1"/>
</dbReference>
<feature type="domain" description="AAA+ ATPase" evidence="6">
    <location>
        <begin position="719"/>
        <end position="853"/>
    </location>
</feature>
<gene>
    <name evidence="7" type="ORF">VHEMI07843</name>
</gene>
<evidence type="ECO:0000256" key="2">
    <source>
        <dbReference type="ARBA" id="ARBA00022741"/>
    </source>
</evidence>
<keyword evidence="4" id="KW-0067">ATP-binding</keyword>
<evidence type="ECO:0000259" key="6">
    <source>
        <dbReference type="SMART" id="SM00382"/>
    </source>
</evidence>
<keyword evidence="8" id="KW-1185">Reference proteome</keyword>
<dbReference type="GO" id="GO:0005524">
    <property type="term" value="F:ATP binding"/>
    <property type="evidence" value="ECO:0007669"/>
    <property type="project" value="UniProtKB-KW"/>
</dbReference>
<dbReference type="Gene3D" id="3.40.50.300">
    <property type="entry name" value="P-loop containing nucleotide triphosphate hydrolases"/>
    <property type="match status" value="1"/>
</dbReference>
<dbReference type="GO" id="GO:0005741">
    <property type="term" value="C:mitochondrial outer membrane"/>
    <property type="evidence" value="ECO:0007669"/>
    <property type="project" value="UniProtKB-SubCell"/>
</dbReference>
<accession>A0A0A1TBR2</accession>
<dbReference type="AlphaFoldDB" id="A0A0A1TBR2"/>
<dbReference type="PANTHER" id="PTHR45644">
    <property type="entry name" value="AAA ATPASE, PUTATIVE (AFU_ORTHOLOGUE AFUA_2G12920)-RELATED-RELATED"/>
    <property type="match status" value="1"/>
</dbReference>
<evidence type="ECO:0000313" key="8">
    <source>
        <dbReference type="Proteomes" id="UP000039046"/>
    </source>
</evidence>
<dbReference type="GO" id="GO:0016887">
    <property type="term" value="F:ATP hydrolysis activity"/>
    <property type="evidence" value="ECO:0007669"/>
    <property type="project" value="InterPro"/>
</dbReference>
<dbReference type="EMBL" id="CDHN01000004">
    <property type="protein sequence ID" value="CEJ92174.1"/>
    <property type="molecule type" value="Genomic_DNA"/>
</dbReference>
<keyword evidence="3" id="KW-1000">Mitochondrion outer membrane</keyword>
<protein>
    <recommendedName>
        <fullName evidence="6">AAA+ ATPase domain-containing protein</fullName>
    </recommendedName>
</protein>
<keyword evidence="3" id="KW-0496">Mitochondrion</keyword>
<feature type="region of interest" description="Disordered" evidence="5">
    <location>
        <begin position="960"/>
        <end position="992"/>
    </location>
</feature>
<evidence type="ECO:0000256" key="5">
    <source>
        <dbReference type="SAM" id="MobiDB-lite"/>
    </source>
</evidence>
<dbReference type="Pfam" id="PF00004">
    <property type="entry name" value="AAA"/>
    <property type="match status" value="1"/>
</dbReference>
<feature type="compositionally biased region" description="Basic and acidic residues" evidence="5">
    <location>
        <begin position="978"/>
        <end position="992"/>
    </location>
</feature>